<gene>
    <name evidence="2" type="ORF">CyHV1_ORF45</name>
</gene>
<proteinExistence type="predicted"/>
<dbReference type="KEGG" id="vg:14011310"/>
<evidence type="ECO:0000256" key="1">
    <source>
        <dbReference type="SAM" id="MobiDB-lite"/>
    </source>
</evidence>
<reference evidence="2 3" key="1">
    <citation type="journal article" date="2013" name="J. Virol.">
        <title>Comparative genomics of carp herpesviruses.</title>
        <authorList>
            <person name="Davison A.J."/>
            <person name="Kurobe T."/>
            <person name="Gatherer D."/>
            <person name="Cunningham C."/>
            <person name="Korf I."/>
            <person name="Fukuda H."/>
            <person name="Hedrick R.P."/>
            <person name="Waltzek T.B."/>
        </authorList>
    </citation>
    <scope>NUCLEOTIDE SEQUENCE [LARGE SCALE GENOMIC DNA]</scope>
    <source>
        <strain evidence="2">NG-J1</strain>
    </source>
</reference>
<feature type="region of interest" description="Disordered" evidence="1">
    <location>
        <begin position="310"/>
        <end position="343"/>
    </location>
</feature>
<dbReference type="GeneID" id="14011310"/>
<evidence type="ECO:0000313" key="3">
    <source>
        <dbReference type="Proteomes" id="UP000118426"/>
    </source>
</evidence>
<dbReference type="EMBL" id="JQ815363">
    <property type="protein sequence ID" value="AFJ20345.1"/>
    <property type="molecule type" value="Genomic_DNA"/>
</dbReference>
<organism evidence="2 3">
    <name type="scientific">Cyprinid herpesvirus 1</name>
    <dbReference type="NCBI Taxonomy" id="317858"/>
    <lineage>
        <taxon>Viruses</taxon>
        <taxon>Duplodnaviria</taxon>
        <taxon>Heunggongvirae</taxon>
        <taxon>Peploviricota</taxon>
        <taxon>Herviviricetes</taxon>
        <taxon>Herpesvirales</taxon>
        <taxon>Alloherpesviridae</taxon>
        <taxon>Cyvirus</taxon>
        <taxon>Cyvirus cyprinidallo1</taxon>
    </lineage>
</organism>
<accession>K7PCK1</accession>
<dbReference type="Proteomes" id="UP000118426">
    <property type="component" value="Segment"/>
</dbReference>
<keyword evidence="3" id="KW-1185">Reference proteome</keyword>
<feature type="region of interest" description="Disordered" evidence="1">
    <location>
        <begin position="1"/>
        <end position="35"/>
    </location>
</feature>
<dbReference type="OrthoDB" id="8834at10239"/>
<dbReference type="RefSeq" id="YP_007003711.1">
    <property type="nucleotide sequence ID" value="NC_019491.1"/>
</dbReference>
<name>K7PCK1_9VIRU</name>
<sequence>MGPLRNGGVDGSKHAPDGPFTPYNDPNIPLASGDRRFSTPEAFTSPYLSEQQHYVKAYNRATLDPPLNHFFLGTSSSEPKIAAKESSMWIRLNHICPEDFRINPPNVKSIGYQVMLPMAKAWYRLAQGTTLSKAAAIINLVYQLQAEEQFARHGSRSAAAGVPDGVEAESLRDLGNNDITSDFLYAEFAHQPAGSTDSGEDNDSEEEDEDAWAARLKQAASERHAAFLTGGAPDFDKKRRAYRDTSSDTDWDSDFDDMRPPERQDLITRLTAENLILNKRLRKYRRKRMQSKKHRSIIGGILYSFSSTLESSSSSSSAADDDDDDEGNKSGEDVSSSSTDPMRKRECRLCEHSVLAEYRTAELQNLEYHTLLLLAGRRMVKDLDKGDPTLDQTCVTYARFKKLLAEPHRIKSSLTALNPLKDKPAAAAPTEHDDNNNSTVNLLRAIRAAVDEKGPAAYSEELVKAVYALVRSEENTLAFWLELWSRYSEIDRRYRRYLAAQQSRLQRPSTLNVCTLLGALVREEGPNLPASALKLLQATYDLSLAEQDSYKKLLHDQVTLEYLYYGRDRDLTQVDNQDVQFEFFTGEAAMY</sequence>
<protein>
    <submittedName>
        <fullName evidence="2">Protein ORF45</fullName>
    </submittedName>
</protein>
<evidence type="ECO:0000313" key="2">
    <source>
        <dbReference type="EMBL" id="AFJ20345.1"/>
    </source>
</evidence>
<feature type="region of interest" description="Disordered" evidence="1">
    <location>
        <begin position="237"/>
        <end position="258"/>
    </location>
</feature>
<feature type="compositionally biased region" description="Basic and acidic residues" evidence="1">
    <location>
        <begin position="237"/>
        <end position="246"/>
    </location>
</feature>